<dbReference type="PROSITE" id="PS50995">
    <property type="entry name" value="HTH_MARR_2"/>
    <property type="match status" value="1"/>
</dbReference>
<feature type="domain" description="HTH marR-type" evidence="1">
    <location>
        <begin position="22"/>
        <end position="159"/>
    </location>
</feature>
<dbReference type="AlphaFoldDB" id="A0A9X2PBY0"/>
<evidence type="ECO:0000313" key="3">
    <source>
        <dbReference type="Proteomes" id="UP001151088"/>
    </source>
</evidence>
<protein>
    <submittedName>
        <fullName evidence="2">MarR family transcriptional regulator</fullName>
    </submittedName>
</protein>
<sequence>MDEVGRPRPLTTSRSALLSEGTDQAFREMIGELIAFSGRLQEIREAIARAMGVTPPQYNIVMTLSQLGDEVTVTDLAERLRVSVPFIVTETRRLEELGLLEKRGDPVDRRRVKLVLTDEAAAALDEIAPVQVRVNDVLFQTLGPRDLKSLSRLTRGLLGSCDAALEEARSAGRAEV</sequence>
<accession>A0A9X2PBY0</accession>
<dbReference type="SMART" id="SM00347">
    <property type="entry name" value="HTH_MARR"/>
    <property type="match status" value="1"/>
</dbReference>
<comment type="caution">
    <text evidence="2">The sequence shown here is derived from an EMBL/GenBank/DDBJ whole genome shotgun (WGS) entry which is preliminary data.</text>
</comment>
<dbReference type="PANTHER" id="PTHR33164:SF101">
    <property type="entry name" value="TRANSCRIPTIONAL REPRESSOR MPRA"/>
    <property type="match status" value="1"/>
</dbReference>
<dbReference type="EMBL" id="JANTHZ010000005">
    <property type="protein sequence ID" value="MCS0495957.1"/>
    <property type="molecule type" value="Genomic_DNA"/>
</dbReference>
<name>A0A9X2PBY0_9HYPH</name>
<dbReference type="GO" id="GO:0006950">
    <property type="term" value="P:response to stress"/>
    <property type="evidence" value="ECO:0007669"/>
    <property type="project" value="TreeGrafter"/>
</dbReference>
<dbReference type="InterPro" id="IPR036390">
    <property type="entry name" value="WH_DNA-bd_sf"/>
</dbReference>
<organism evidence="2 3">
    <name type="scientific">Ancylobacter mangrovi</name>
    <dbReference type="NCBI Taxonomy" id="2972472"/>
    <lineage>
        <taxon>Bacteria</taxon>
        <taxon>Pseudomonadati</taxon>
        <taxon>Pseudomonadota</taxon>
        <taxon>Alphaproteobacteria</taxon>
        <taxon>Hyphomicrobiales</taxon>
        <taxon>Xanthobacteraceae</taxon>
        <taxon>Ancylobacter</taxon>
    </lineage>
</organism>
<proteinExistence type="predicted"/>
<dbReference type="InterPro" id="IPR000835">
    <property type="entry name" value="HTH_MarR-typ"/>
</dbReference>
<dbReference type="Pfam" id="PF12802">
    <property type="entry name" value="MarR_2"/>
    <property type="match status" value="1"/>
</dbReference>
<reference evidence="2" key="1">
    <citation type="submission" date="2022-08" db="EMBL/GenBank/DDBJ databases">
        <authorList>
            <person name="Li F."/>
        </authorList>
    </citation>
    <scope>NUCLEOTIDE SEQUENCE</scope>
    <source>
        <strain evidence="2">MQZ15Z-1</strain>
    </source>
</reference>
<gene>
    <name evidence="2" type="ORF">NVS89_12690</name>
</gene>
<dbReference type="PANTHER" id="PTHR33164">
    <property type="entry name" value="TRANSCRIPTIONAL REGULATOR, MARR FAMILY"/>
    <property type="match status" value="1"/>
</dbReference>
<dbReference type="Proteomes" id="UP001151088">
    <property type="component" value="Unassembled WGS sequence"/>
</dbReference>
<evidence type="ECO:0000313" key="2">
    <source>
        <dbReference type="EMBL" id="MCS0495957.1"/>
    </source>
</evidence>
<dbReference type="Gene3D" id="1.10.10.10">
    <property type="entry name" value="Winged helix-like DNA-binding domain superfamily/Winged helix DNA-binding domain"/>
    <property type="match status" value="1"/>
</dbReference>
<dbReference type="GO" id="GO:0003700">
    <property type="term" value="F:DNA-binding transcription factor activity"/>
    <property type="evidence" value="ECO:0007669"/>
    <property type="project" value="InterPro"/>
</dbReference>
<evidence type="ECO:0000259" key="1">
    <source>
        <dbReference type="PROSITE" id="PS50995"/>
    </source>
</evidence>
<keyword evidence="3" id="KW-1185">Reference proteome</keyword>
<dbReference type="SUPFAM" id="SSF46785">
    <property type="entry name" value="Winged helix' DNA-binding domain"/>
    <property type="match status" value="1"/>
</dbReference>
<dbReference type="InterPro" id="IPR039422">
    <property type="entry name" value="MarR/SlyA-like"/>
</dbReference>
<dbReference type="RefSeq" id="WP_258733124.1">
    <property type="nucleotide sequence ID" value="NZ_JANTHZ010000005.1"/>
</dbReference>
<dbReference type="InterPro" id="IPR036388">
    <property type="entry name" value="WH-like_DNA-bd_sf"/>
</dbReference>